<gene>
    <name evidence="3" type="ORF">B0H66DRAFT_556378</name>
</gene>
<feature type="transmembrane region" description="Helical" evidence="2">
    <location>
        <begin position="527"/>
        <end position="550"/>
    </location>
</feature>
<evidence type="ECO:0000313" key="4">
    <source>
        <dbReference type="Proteomes" id="UP001283341"/>
    </source>
</evidence>
<evidence type="ECO:0000256" key="2">
    <source>
        <dbReference type="SAM" id="Phobius"/>
    </source>
</evidence>
<name>A0AAE0I4B8_9PEZI</name>
<protein>
    <recommendedName>
        <fullName evidence="5">Transmembrane protein</fullName>
    </recommendedName>
</protein>
<accession>A0AAE0I4B8</accession>
<dbReference type="InterPro" id="IPR021514">
    <property type="entry name" value="DUF3176"/>
</dbReference>
<sequence length="607" mass="67308">MPRNKIPVHYFRHCPRPRKLLSFMSSTAIRSAKMEEIREKKPQVTTSTQQTASTSSDNGQQEDAATETPTAVRFKFSHLLHSWVGIISLFAMIACATASAIVIAVSHNATIDAWEIQPAVLLAIFSAVSNIAFTSALATGVTVRFWLSVSRGASLSQLHYIWEHGHGSGFFAGLRQGPQARRVVLLATLASTMQFVSGPLLQRSTHQISQDRITSEPMVLDLATTIPDGWLGNIDENGLVIGFRRGMVQTQRWWKNETMYTRNQTSYFCDGVCDGYVPGAGLMQTCWSTERHLDLATNETDFQTVFLTNTTLLFNNTATAAGEPETPIFRLTTEYLTHVDDKCMATIVVDTCDVVAAVVEYPITIQGSIVSLRRNELTRMKVVSKYISAGDLSSAPVGAGAGPLAGLQNFAGDYMQENATKRYNTILNRTLYFGPGYMADLFFLPDANQFYNRDNTSFTQRCQLKWTSPTEYLLNVLHEWMFRTALNVGSGNSTVITGNETSQRQEPQRFDATRTVPAIVFRADLRYLGAAIATTACGLLLVASLMWGWWRLNRRVTLSPLETANAFGAPVLRHVEPDANINQILKKARDVEFRAASSRPVVSRVTL</sequence>
<dbReference type="AlphaFoldDB" id="A0AAE0I4B8"/>
<feature type="region of interest" description="Disordered" evidence="1">
    <location>
        <begin position="35"/>
        <end position="64"/>
    </location>
</feature>
<keyword evidence="2" id="KW-0472">Membrane</keyword>
<feature type="transmembrane region" description="Helical" evidence="2">
    <location>
        <begin position="83"/>
        <end position="107"/>
    </location>
</feature>
<evidence type="ECO:0008006" key="5">
    <source>
        <dbReference type="Google" id="ProtNLM"/>
    </source>
</evidence>
<dbReference type="PANTHER" id="PTHR37576">
    <property type="entry name" value="DEFECT AT LOW TEMPERATURE PROTEIN 1"/>
    <property type="match status" value="1"/>
</dbReference>
<proteinExistence type="predicted"/>
<keyword evidence="2" id="KW-0812">Transmembrane</keyword>
<dbReference type="EMBL" id="JAUEDM010000004">
    <property type="protein sequence ID" value="KAK3318160.1"/>
    <property type="molecule type" value="Genomic_DNA"/>
</dbReference>
<keyword evidence="2" id="KW-1133">Transmembrane helix</keyword>
<feature type="compositionally biased region" description="Low complexity" evidence="1">
    <location>
        <begin position="45"/>
        <end position="56"/>
    </location>
</feature>
<reference evidence="3" key="1">
    <citation type="journal article" date="2023" name="Mol. Phylogenet. Evol.">
        <title>Genome-scale phylogeny and comparative genomics of the fungal order Sordariales.</title>
        <authorList>
            <person name="Hensen N."/>
            <person name="Bonometti L."/>
            <person name="Westerberg I."/>
            <person name="Brannstrom I.O."/>
            <person name="Guillou S."/>
            <person name="Cros-Aarteil S."/>
            <person name="Calhoun S."/>
            <person name="Haridas S."/>
            <person name="Kuo A."/>
            <person name="Mondo S."/>
            <person name="Pangilinan J."/>
            <person name="Riley R."/>
            <person name="LaButti K."/>
            <person name="Andreopoulos B."/>
            <person name="Lipzen A."/>
            <person name="Chen C."/>
            <person name="Yan M."/>
            <person name="Daum C."/>
            <person name="Ng V."/>
            <person name="Clum A."/>
            <person name="Steindorff A."/>
            <person name="Ohm R.A."/>
            <person name="Martin F."/>
            <person name="Silar P."/>
            <person name="Natvig D.O."/>
            <person name="Lalanne C."/>
            <person name="Gautier V."/>
            <person name="Ament-Velasquez S.L."/>
            <person name="Kruys A."/>
            <person name="Hutchinson M.I."/>
            <person name="Powell A.J."/>
            <person name="Barry K."/>
            <person name="Miller A.N."/>
            <person name="Grigoriev I.V."/>
            <person name="Debuchy R."/>
            <person name="Gladieux P."/>
            <person name="Hiltunen Thoren M."/>
            <person name="Johannesson H."/>
        </authorList>
    </citation>
    <scope>NUCLEOTIDE SEQUENCE</scope>
    <source>
        <strain evidence="3">CBS 118394</strain>
    </source>
</reference>
<evidence type="ECO:0000313" key="3">
    <source>
        <dbReference type="EMBL" id="KAK3318160.1"/>
    </source>
</evidence>
<organism evidence="3 4">
    <name type="scientific">Apodospora peruviana</name>
    <dbReference type="NCBI Taxonomy" id="516989"/>
    <lineage>
        <taxon>Eukaryota</taxon>
        <taxon>Fungi</taxon>
        <taxon>Dikarya</taxon>
        <taxon>Ascomycota</taxon>
        <taxon>Pezizomycotina</taxon>
        <taxon>Sordariomycetes</taxon>
        <taxon>Sordariomycetidae</taxon>
        <taxon>Sordariales</taxon>
        <taxon>Lasiosphaeriaceae</taxon>
        <taxon>Apodospora</taxon>
    </lineage>
</organism>
<keyword evidence="4" id="KW-1185">Reference proteome</keyword>
<reference evidence="3" key="2">
    <citation type="submission" date="2023-06" db="EMBL/GenBank/DDBJ databases">
        <authorList>
            <consortium name="Lawrence Berkeley National Laboratory"/>
            <person name="Haridas S."/>
            <person name="Hensen N."/>
            <person name="Bonometti L."/>
            <person name="Westerberg I."/>
            <person name="Brannstrom I.O."/>
            <person name="Guillou S."/>
            <person name="Cros-Aarteil S."/>
            <person name="Calhoun S."/>
            <person name="Kuo A."/>
            <person name="Mondo S."/>
            <person name="Pangilinan J."/>
            <person name="Riley R."/>
            <person name="Labutti K."/>
            <person name="Andreopoulos B."/>
            <person name="Lipzen A."/>
            <person name="Chen C."/>
            <person name="Yanf M."/>
            <person name="Daum C."/>
            <person name="Ng V."/>
            <person name="Clum A."/>
            <person name="Steindorff A."/>
            <person name="Ohm R."/>
            <person name="Martin F."/>
            <person name="Silar P."/>
            <person name="Natvig D."/>
            <person name="Lalanne C."/>
            <person name="Gautier V."/>
            <person name="Ament-Velasquez S.L."/>
            <person name="Kruys A."/>
            <person name="Hutchinson M.I."/>
            <person name="Powell A.J."/>
            <person name="Barry K."/>
            <person name="Miller A.N."/>
            <person name="Grigoriev I.V."/>
            <person name="Debuchy R."/>
            <person name="Gladieux P."/>
            <person name="Thoren M.H."/>
            <person name="Johannesson H."/>
        </authorList>
    </citation>
    <scope>NUCLEOTIDE SEQUENCE</scope>
    <source>
        <strain evidence="3">CBS 118394</strain>
    </source>
</reference>
<evidence type="ECO:0000256" key="1">
    <source>
        <dbReference type="SAM" id="MobiDB-lite"/>
    </source>
</evidence>
<feature type="transmembrane region" description="Helical" evidence="2">
    <location>
        <begin position="119"/>
        <end position="147"/>
    </location>
</feature>
<comment type="caution">
    <text evidence="3">The sequence shown here is derived from an EMBL/GenBank/DDBJ whole genome shotgun (WGS) entry which is preliminary data.</text>
</comment>
<dbReference type="Proteomes" id="UP001283341">
    <property type="component" value="Unassembled WGS sequence"/>
</dbReference>
<dbReference type="PANTHER" id="PTHR37576:SF2">
    <property type="entry name" value="DEFECT AT LOW TEMPERATURE PROTEIN 1"/>
    <property type="match status" value="1"/>
</dbReference>
<dbReference type="Pfam" id="PF11374">
    <property type="entry name" value="DUF3176"/>
    <property type="match status" value="1"/>
</dbReference>